<dbReference type="GO" id="GO:0003677">
    <property type="term" value="F:DNA binding"/>
    <property type="evidence" value="ECO:0007669"/>
    <property type="project" value="InterPro"/>
</dbReference>
<dbReference type="SMART" id="SM00490">
    <property type="entry name" value="HELICc"/>
    <property type="match status" value="1"/>
</dbReference>
<dbReference type="GO" id="GO:0009380">
    <property type="term" value="C:excinuclease repair complex"/>
    <property type="evidence" value="ECO:0007669"/>
    <property type="project" value="InterPro"/>
</dbReference>
<reference evidence="6" key="1">
    <citation type="submission" date="2017-11" db="EMBL/GenBank/DDBJ databases">
        <title>The sensing device of the deep-sea amphipod.</title>
        <authorList>
            <person name="Kobayashi H."/>
            <person name="Nagahama T."/>
            <person name="Arai W."/>
            <person name="Sasagawa Y."/>
            <person name="Umeda M."/>
            <person name="Hayashi T."/>
            <person name="Nikaido I."/>
            <person name="Watanabe H."/>
            <person name="Oguri K."/>
            <person name="Kitazato H."/>
            <person name="Fujioka K."/>
            <person name="Kido Y."/>
            <person name="Takami H."/>
        </authorList>
    </citation>
    <scope>NUCLEOTIDE SEQUENCE</scope>
    <source>
        <tissue evidence="6">Whole body</tissue>
    </source>
</reference>
<dbReference type="Pfam" id="PF00271">
    <property type="entry name" value="Helicase_C"/>
    <property type="match status" value="1"/>
</dbReference>
<sequence length="215" mass="24613">MEEIFIRKEKNERVFINTTTKKLSENIASYMSEKGISIAYIHSDLKTLEREEVLRKLRIGTYDAVVGINLLREGLDIPEVSLVAILDANNAGFMRGVTSLIQLIGRASRNSNGKVIMYADYNSIAMTDAILETDRRRKIQSDYNKINNITPKTIIKSIPKPFLEEFEQKHKVKLSSLKTTEKIEKLTKEMQLAAENYNFELAIKIRDILTEIKGE</sequence>
<evidence type="ECO:0000259" key="4">
    <source>
        <dbReference type="PROSITE" id="PS50151"/>
    </source>
</evidence>
<dbReference type="AlphaFoldDB" id="A0A6A7GAI9"/>
<dbReference type="PROSITE" id="PS50151">
    <property type="entry name" value="UVR"/>
    <property type="match status" value="1"/>
</dbReference>
<organism evidence="6">
    <name type="scientific">Hirondellea gigas</name>
    <dbReference type="NCBI Taxonomy" id="1518452"/>
    <lineage>
        <taxon>Eukaryota</taxon>
        <taxon>Metazoa</taxon>
        <taxon>Ecdysozoa</taxon>
        <taxon>Arthropoda</taxon>
        <taxon>Crustacea</taxon>
        <taxon>Multicrustacea</taxon>
        <taxon>Malacostraca</taxon>
        <taxon>Eumalacostraca</taxon>
        <taxon>Peracarida</taxon>
        <taxon>Amphipoda</taxon>
        <taxon>Amphilochidea</taxon>
        <taxon>Lysianassida</taxon>
        <taxon>Lysianassidira</taxon>
        <taxon>Lysianassoidea</taxon>
        <taxon>Lysianassidae</taxon>
        <taxon>Hirondellea</taxon>
    </lineage>
</organism>
<dbReference type="PROSITE" id="PS51194">
    <property type="entry name" value="HELICASE_CTER"/>
    <property type="match status" value="1"/>
</dbReference>
<evidence type="ECO:0000256" key="3">
    <source>
        <dbReference type="ARBA" id="ARBA00029504"/>
    </source>
</evidence>
<dbReference type="PANTHER" id="PTHR24029">
    <property type="entry name" value="UVRABC SYSTEM PROTEIN B"/>
    <property type="match status" value="1"/>
</dbReference>
<dbReference type="GO" id="GO:0016887">
    <property type="term" value="F:ATP hydrolysis activity"/>
    <property type="evidence" value="ECO:0007669"/>
    <property type="project" value="InterPro"/>
</dbReference>
<dbReference type="EMBL" id="IACT01009176">
    <property type="protein sequence ID" value="LAC28287.1"/>
    <property type="molecule type" value="mRNA"/>
</dbReference>
<dbReference type="Pfam" id="PF12344">
    <property type="entry name" value="UvrB"/>
    <property type="match status" value="1"/>
</dbReference>
<feature type="domain" description="UVR" evidence="4">
    <location>
        <begin position="180"/>
        <end position="215"/>
    </location>
</feature>
<dbReference type="SUPFAM" id="SSF46600">
    <property type="entry name" value="C-terminal UvrC-binding domain of UvrB"/>
    <property type="match status" value="1"/>
</dbReference>
<dbReference type="InterPro" id="IPR024759">
    <property type="entry name" value="UvrB_YAD/RRR_dom"/>
</dbReference>
<dbReference type="InterPro" id="IPR036876">
    <property type="entry name" value="UVR_dom_sf"/>
</dbReference>
<dbReference type="Pfam" id="PF02151">
    <property type="entry name" value="UVR"/>
    <property type="match status" value="1"/>
</dbReference>
<dbReference type="GO" id="GO:0005524">
    <property type="term" value="F:ATP binding"/>
    <property type="evidence" value="ECO:0007669"/>
    <property type="project" value="InterPro"/>
</dbReference>
<comment type="subunit">
    <text evidence="2">Forms a heterotetramer with UvrA during the search for lesions. Interacts with UvrC in an incision complex.</text>
</comment>
<comment type="similarity">
    <text evidence="1">Belongs to the UvrB family.</text>
</comment>
<feature type="domain" description="Helicase C-terminal" evidence="5">
    <location>
        <begin position="1"/>
        <end position="158"/>
    </location>
</feature>
<proteinExistence type="evidence at transcript level"/>
<dbReference type="GO" id="GO:0006289">
    <property type="term" value="P:nucleotide-excision repair"/>
    <property type="evidence" value="ECO:0007669"/>
    <property type="project" value="InterPro"/>
</dbReference>
<dbReference type="SUPFAM" id="SSF52540">
    <property type="entry name" value="P-loop containing nucleoside triphosphate hydrolases"/>
    <property type="match status" value="1"/>
</dbReference>
<dbReference type="InterPro" id="IPR004807">
    <property type="entry name" value="UvrB"/>
</dbReference>
<dbReference type="InterPro" id="IPR001943">
    <property type="entry name" value="UVR_dom"/>
</dbReference>
<name>A0A6A7GAI9_9CRUS</name>
<accession>A0A6A7GAI9</accession>
<protein>
    <recommendedName>
        <fullName evidence="3">UvrABC system protein B</fullName>
    </recommendedName>
</protein>
<dbReference type="Gene3D" id="3.40.50.300">
    <property type="entry name" value="P-loop containing nucleotide triphosphate hydrolases"/>
    <property type="match status" value="1"/>
</dbReference>
<evidence type="ECO:0000256" key="2">
    <source>
        <dbReference type="ARBA" id="ARBA00026033"/>
    </source>
</evidence>
<evidence type="ECO:0000259" key="5">
    <source>
        <dbReference type="PROSITE" id="PS51194"/>
    </source>
</evidence>
<dbReference type="InterPro" id="IPR001650">
    <property type="entry name" value="Helicase_C-like"/>
</dbReference>
<dbReference type="PANTHER" id="PTHR24029:SF0">
    <property type="entry name" value="UVRABC SYSTEM PROTEIN B"/>
    <property type="match status" value="1"/>
</dbReference>
<dbReference type="InterPro" id="IPR027417">
    <property type="entry name" value="P-loop_NTPase"/>
</dbReference>
<dbReference type="Gene3D" id="4.10.860.10">
    <property type="entry name" value="UVR domain"/>
    <property type="match status" value="1"/>
</dbReference>
<evidence type="ECO:0000313" key="6">
    <source>
        <dbReference type="EMBL" id="LAC28287.1"/>
    </source>
</evidence>
<evidence type="ECO:0000256" key="1">
    <source>
        <dbReference type="ARBA" id="ARBA00008533"/>
    </source>
</evidence>